<dbReference type="InterPro" id="IPR057974">
    <property type="entry name" value="NUA/TPR/MLP1-2-like_dom"/>
</dbReference>
<name>A0A371GI98_MUCPR</name>
<feature type="non-terminal residue" evidence="6">
    <location>
        <position position="1"/>
    </location>
</feature>
<dbReference type="AlphaFoldDB" id="A0A371GI98"/>
<evidence type="ECO:0000256" key="1">
    <source>
        <dbReference type="ARBA" id="ARBA00004123"/>
    </source>
</evidence>
<protein>
    <submittedName>
        <fullName evidence="6">Nuclear-pore anchor</fullName>
    </submittedName>
</protein>
<evidence type="ECO:0000256" key="4">
    <source>
        <dbReference type="SAM" id="Coils"/>
    </source>
</evidence>
<keyword evidence="7" id="KW-1185">Reference proteome</keyword>
<evidence type="ECO:0000313" key="6">
    <source>
        <dbReference type="EMBL" id="RDX90272.1"/>
    </source>
</evidence>
<dbReference type="GO" id="GO:0006406">
    <property type="term" value="P:mRNA export from nucleus"/>
    <property type="evidence" value="ECO:0007669"/>
    <property type="project" value="TreeGrafter"/>
</dbReference>
<dbReference type="OrthoDB" id="1749706at2759"/>
<feature type="domain" description="NUA/TPR/MLP1-2-like" evidence="5">
    <location>
        <begin position="1"/>
        <end position="78"/>
    </location>
</feature>
<feature type="non-terminal residue" evidence="6">
    <location>
        <position position="179"/>
    </location>
</feature>
<gene>
    <name evidence="6" type="primary">NUA</name>
    <name evidence="6" type="ORF">CR513_27882</name>
</gene>
<sequence length="179" mass="20160">VTVLLKECRDIQLRCGSMGYGIVDDPSNVASRTITETEAEYVISEHLLTFKDINGLVEQNVQLRSLVRSLSSQIENQEVEFKEKLEMELKKHTEEAASKVAAVLQRAEEQGNMIEALHASVSLRPGEGIEEITLQVPVGLKHQTHRTLTVMTQVAMYKRLYEEEHNLHLSHTHSSEALA</sequence>
<dbReference type="PANTHER" id="PTHR18898:SF2">
    <property type="entry name" value="NUCLEOPROTEIN TPR"/>
    <property type="match status" value="1"/>
</dbReference>
<evidence type="ECO:0000256" key="2">
    <source>
        <dbReference type="ARBA" id="ARBA00023054"/>
    </source>
</evidence>
<dbReference type="STRING" id="157652.A0A371GI98"/>
<accession>A0A371GI98</accession>
<comment type="caution">
    <text evidence="6">The sequence shown here is derived from an EMBL/GenBank/DDBJ whole genome shotgun (WGS) entry which is preliminary data.</text>
</comment>
<keyword evidence="3" id="KW-0539">Nucleus</keyword>
<dbReference type="Pfam" id="PF25785">
    <property type="entry name" value="TPR"/>
    <property type="match status" value="1"/>
</dbReference>
<comment type="subcellular location">
    <subcellularLocation>
        <location evidence="1">Nucleus</location>
    </subcellularLocation>
</comment>
<evidence type="ECO:0000256" key="3">
    <source>
        <dbReference type="ARBA" id="ARBA00023242"/>
    </source>
</evidence>
<reference evidence="6" key="1">
    <citation type="submission" date="2018-05" db="EMBL/GenBank/DDBJ databases">
        <title>Draft genome of Mucuna pruriens seed.</title>
        <authorList>
            <person name="Nnadi N.E."/>
            <person name="Vos R."/>
            <person name="Hasami M.H."/>
            <person name="Devisetty U.K."/>
            <person name="Aguiy J.C."/>
        </authorList>
    </citation>
    <scope>NUCLEOTIDE SEQUENCE [LARGE SCALE GENOMIC DNA]</scope>
    <source>
        <strain evidence="6">JCA_2017</strain>
    </source>
</reference>
<evidence type="ECO:0000313" key="7">
    <source>
        <dbReference type="Proteomes" id="UP000257109"/>
    </source>
</evidence>
<dbReference type="GO" id="GO:0005643">
    <property type="term" value="C:nuclear pore"/>
    <property type="evidence" value="ECO:0007669"/>
    <property type="project" value="TreeGrafter"/>
</dbReference>
<dbReference type="EMBL" id="QJKJ01005442">
    <property type="protein sequence ID" value="RDX90272.1"/>
    <property type="molecule type" value="Genomic_DNA"/>
</dbReference>
<proteinExistence type="predicted"/>
<organism evidence="6 7">
    <name type="scientific">Mucuna pruriens</name>
    <name type="common">Velvet bean</name>
    <name type="synonym">Dolichos pruriens</name>
    <dbReference type="NCBI Taxonomy" id="157652"/>
    <lineage>
        <taxon>Eukaryota</taxon>
        <taxon>Viridiplantae</taxon>
        <taxon>Streptophyta</taxon>
        <taxon>Embryophyta</taxon>
        <taxon>Tracheophyta</taxon>
        <taxon>Spermatophyta</taxon>
        <taxon>Magnoliopsida</taxon>
        <taxon>eudicotyledons</taxon>
        <taxon>Gunneridae</taxon>
        <taxon>Pentapetalae</taxon>
        <taxon>rosids</taxon>
        <taxon>fabids</taxon>
        <taxon>Fabales</taxon>
        <taxon>Fabaceae</taxon>
        <taxon>Papilionoideae</taxon>
        <taxon>50 kb inversion clade</taxon>
        <taxon>NPAAA clade</taxon>
        <taxon>indigoferoid/millettioid clade</taxon>
        <taxon>Phaseoleae</taxon>
        <taxon>Mucuna</taxon>
    </lineage>
</organism>
<evidence type="ECO:0000259" key="5">
    <source>
        <dbReference type="Pfam" id="PF25785"/>
    </source>
</evidence>
<keyword evidence="2 4" id="KW-0175">Coiled coil</keyword>
<dbReference type="Proteomes" id="UP000257109">
    <property type="component" value="Unassembled WGS sequence"/>
</dbReference>
<feature type="coiled-coil region" evidence="4">
    <location>
        <begin position="60"/>
        <end position="110"/>
    </location>
</feature>
<dbReference type="PANTHER" id="PTHR18898">
    <property type="entry name" value="NUCLEOPROTEIN TPR-RELATED"/>
    <property type="match status" value="1"/>
</dbReference>
<dbReference type="GO" id="GO:0017056">
    <property type="term" value="F:structural constituent of nuclear pore"/>
    <property type="evidence" value="ECO:0007669"/>
    <property type="project" value="TreeGrafter"/>
</dbReference>